<keyword evidence="10" id="KW-1185">Reference proteome</keyword>
<dbReference type="Pfam" id="PF01758">
    <property type="entry name" value="SBF"/>
    <property type="match status" value="1"/>
</dbReference>
<dbReference type="GO" id="GO:0015104">
    <property type="term" value="F:antimonite transmembrane transporter activity"/>
    <property type="evidence" value="ECO:0007669"/>
    <property type="project" value="TreeGrafter"/>
</dbReference>
<feature type="transmembrane region" description="Helical" evidence="8">
    <location>
        <begin position="193"/>
        <end position="212"/>
    </location>
</feature>
<gene>
    <name evidence="9" type="ORF">BKP45_07810</name>
</gene>
<keyword evidence="5 8" id="KW-0812">Transmembrane</keyword>
<dbReference type="Proteomes" id="UP000180057">
    <property type="component" value="Unassembled WGS sequence"/>
</dbReference>
<evidence type="ECO:0000256" key="6">
    <source>
        <dbReference type="ARBA" id="ARBA00022989"/>
    </source>
</evidence>
<dbReference type="RefSeq" id="WP_071389172.1">
    <property type="nucleotide sequence ID" value="NZ_MLQS01000006.1"/>
</dbReference>
<evidence type="ECO:0000256" key="1">
    <source>
        <dbReference type="ARBA" id="ARBA00004651"/>
    </source>
</evidence>
<feature type="transmembrane region" description="Helical" evidence="8">
    <location>
        <begin position="7"/>
        <end position="28"/>
    </location>
</feature>
<feature type="transmembrane region" description="Helical" evidence="8">
    <location>
        <begin position="94"/>
        <end position="114"/>
    </location>
</feature>
<dbReference type="GO" id="GO:0015105">
    <property type="term" value="F:arsenite transmembrane transporter activity"/>
    <property type="evidence" value="ECO:0007669"/>
    <property type="project" value="TreeGrafter"/>
</dbReference>
<evidence type="ECO:0000256" key="2">
    <source>
        <dbReference type="ARBA" id="ARBA00010110"/>
    </source>
</evidence>
<evidence type="ECO:0000256" key="4">
    <source>
        <dbReference type="ARBA" id="ARBA00022475"/>
    </source>
</evidence>
<protein>
    <submittedName>
        <fullName evidence="9">Arsenic resistance protein</fullName>
    </submittedName>
</protein>
<keyword evidence="7 8" id="KW-0472">Membrane</keyword>
<evidence type="ECO:0000256" key="3">
    <source>
        <dbReference type="ARBA" id="ARBA00022448"/>
    </source>
</evidence>
<proteinExistence type="inferred from homology"/>
<dbReference type="OrthoDB" id="3254016at2"/>
<feature type="transmembrane region" description="Helical" evidence="8">
    <location>
        <begin position="162"/>
        <end position="181"/>
    </location>
</feature>
<feature type="transmembrane region" description="Helical" evidence="8">
    <location>
        <begin position="286"/>
        <end position="310"/>
    </location>
</feature>
<sequence>MRLIEKLYTFIILLSVIIGLTIGQLNFIQTNVETLIVPLLVTMLYVTFLQIPIEELKKAFKNIRFTYAAVTLNFLWTPILAWILGLFFLADSPALYIGFIMLMVTPCTDWYLIFTGIAKGNLALSTAILPLNLLLQVVLLPFYLLIFGGLSESIEFTFLLESILYILIIPFLLAILTKVLLKNREPLKEKLLSNLSVLPIIFLSLAITAMFASQGQFLLENLTLMLKMTIPILLFFTINFIVSQKVGKLMNFPYRDRASLSLTTLARNSPIALAIAMTAFPEQPIIALTLVIGPLLELPILAIITQLLLLKK</sequence>
<reference evidence="9 10" key="1">
    <citation type="submission" date="2016-10" db="EMBL/GenBank/DDBJ databases">
        <title>Draft genome sequences of four alkaliphilic bacteria belonging to the Anaerobacillus genus.</title>
        <authorList>
            <person name="Bassil N.M."/>
            <person name="Lloyd J.R."/>
        </authorList>
    </citation>
    <scope>NUCLEOTIDE SEQUENCE [LARGE SCALE GENOMIC DNA]</scope>
    <source>
        <strain evidence="9 10">DSM 22531</strain>
    </source>
</reference>
<feature type="transmembrane region" description="Helical" evidence="8">
    <location>
        <begin position="126"/>
        <end position="150"/>
    </location>
</feature>
<dbReference type="InterPro" id="IPR002657">
    <property type="entry name" value="BilAc:Na_symport/Acr3"/>
</dbReference>
<evidence type="ECO:0000256" key="8">
    <source>
        <dbReference type="SAM" id="Phobius"/>
    </source>
</evidence>
<dbReference type="STRING" id="472963.BKP45_07810"/>
<keyword evidence="6 8" id="KW-1133">Transmembrane helix</keyword>
<name>A0A1S2MAK6_9BACI</name>
<dbReference type="InterPro" id="IPR038770">
    <property type="entry name" value="Na+/solute_symporter_sf"/>
</dbReference>
<feature type="transmembrane region" description="Helical" evidence="8">
    <location>
        <begin position="34"/>
        <end position="53"/>
    </location>
</feature>
<dbReference type="PANTHER" id="PTHR43057:SF1">
    <property type="entry name" value="ARSENICAL-RESISTANCE PROTEIN 3"/>
    <property type="match status" value="1"/>
</dbReference>
<feature type="transmembrane region" description="Helical" evidence="8">
    <location>
        <begin position="224"/>
        <end position="242"/>
    </location>
</feature>
<accession>A0A1S2MAK6</accession>
<dbReference type="GO" id="GO:0005886">
    <property type="term" value="C:plasma membrane"/>
    <property type="evidence" value="ECO:0007669"/>
    <property type="project" value="UniProtKB-SubCell"/>
</dbReference>
<comment type="caution">
    <text evidence="9">The sequence shown here is derived from an EMBL/GenBank/DDBJ whole genome shotgun (WGS) entry which is preliminary data.</text>
</comment>
<evidence type="ECO:0000313" key="10">
    <source>
        <dbReference type="Proteomes" id="UP000180057"/>
    </source>
</evidence>
<dbReference type="Gene3D" id="1.20.1530.20">
    <property type="match status" value="1"/>
</dbReference>
<dbReference type="PANTHER" id="PTHR43057">
    <property type="entry name" value="ARSENITE EFFLUX TRANSPORTER"/>
    <property type="match status" value="1"/>
</dbReference>
<organism evidence="9 10">
    <name type="scientific">Anaerobacillus alkalidiazotrophicus</name>
    <dbReference type="NCBI Taxonomy" id="472963"/>
    <lineage>
        <taxon>Bacteria</taxon>
        <taxon>Bacillati</taxon>
        <taxon>Bacillota</taxon>
        <taxon>Bacilli</taxon>
        <taxon>Bacillales</taxon>
        <taxon>Bacillaceae</taxon>
        <taxon>Anaerobacillus</taxon>
    </lineage>
</organism>
<keyword evidence="4" id="KW-1003">Cell membrane</keyword>
<dbReference type="InterPro" id="IPR004706">
    <property type="entry name" value="Arsenical-R_Acr3"/>
</dbReference>
<evidence type="ECO:0000256" key="5">
    <source>
        <dbReference type="ARBA" id="ARBA00022692"/>
    </source>
</evidence>
<comment type="subcellular location">
    <subcellularLocation>
        <location evidence="1">Cell membrane</location>
        <topology evidence="1">Multi-pass membrane protein</topology>
    </subcellularLocation>
</comment>
<dbReference type="AlphaFoldDB" id="A0A1S2MAK6"/>
<feature type="transmembrane region" description="Helical" evidence="8">
    <location>
        <begin position="65"/>
        <end position="88"/>
    </location>
</feature>
<keyword evidence="3" id="KW-0813">Transport</keyword>
<evidence type="ECO:0000256" key="7">
    <source>
        <dbReference type="ARBA" id="ARBA00023136"/>
    </source>
</evidence>
<dbReference type="EMBL" id="MLQS01000006">
    <property type="protein sequence ID" value="OIJ20867.1"/>
    <property type="molecule type" value="Genomic_DNA"/>
</dbReference>
<evidence type="ECO:0000313" key="9">
    <source>
        <dbReference type="EMBL" id="OIJ20867.1"/>
    </source>
</evidence>
<dbReference type="GO" id="GO:0015297">
    <property type="term" value="F:antiporter activity"/>
    <property type="evidence" value="ECO:0007669"/>
    <property type="project" value="InterPro"/>
</dbReference>
<comment type="similarity">
    <text evidence="2">Belongs to the arsenical resistance-3 (ACR3) (TC 2.A.59) family.</text>
</comment>